<name>A0A7I9XYA2_9MYCO</name>
<organism evidence="5 6">
    <name type="scientific">Mycobacterium botniense</name>
    <dbReference type="NCBI Taxonomy" id="84962"/>
    <lineage>
        <taxon>Bacteria</taxon>
        <taxon>Bacillati</taxon>
        <taxon>Actinomycetota</taxon>
        <taxon>Actinomycetes</taxon>
        <taxon>Mycobacteriales</taxon>
        <taxon>Mycobacteriaceae</taxon>
        <taxon>Mycobacterium</taxon>
    </lineage>
</organism>
<dbReference type="AlphaFoldDB" id="A0A7I9XYA2"/>
<keyword evidence="6" id="KW-1185">Reference proteome</keyword>
<dbReference type="InterPro" id="IPR000030">
    <property type="entry name" value="PPE_dom"/>
</dbReference>
<dbReference type="GO" id="GO:0052572">
    <property type="term" value="P:response to host immune response"/>
    <property type="evidence" value="ECO:0007669"/>
    <property type="project" value="TreeGrafter"/>
</dbReference>
<gene>
    <name evidence="5" type="primary">PPE26_1</name>
    <name evidence="5" type="ORF">MBOT_21540</name>
</gene>
<dbReference type="EMBL" id="BLKW01000004">
    <property type="protein sequence ID" value="GFG74789.1"/>
    <property type="molecule type" value="Genomic_DNA"/>
</dbReference>
<dbReference type="Pfam" id="PF00823">
    <property type="entry name" value="PPE"/>
    <property type="match status" value="1"/>
</dbReference>
<dbReference type="SUPFAM" id="SSF140459">
    <property type="entry name" value="PE/PPE dimer-like"/>
    <property type="match status" value="1"/>
</dbReference>
<proteinExistence type="inferred from homology"/>
<comment type="similarity">
    <text evidence="1">Belongs to the mycobacterial PPE family.</text>
</comment>
<evidence type="ECO:0000313" key="5">
    <source>
        <dbReference type="EMBL" id="GFG74789.1"/>
    </source>
</evidence>
<evidence type="ECO:0000259" key="3">
    <source>
        <dbReference type="Pfam" id="PF00823"/>
    </source>
</evidence>
<dbReference type="Proteomes" id="UP000465361">
    <property type="component" value="Unassembled WGS sequence"/>
</dbReference>
<comment type="caution">
    <text evidence="5">The sequence shown here is derived from an EMBL/GenBank/DDBJ whole genome shotgun (WGS) entry which is preliminary data.</text>
</comment>
<evidence type="ECO:0000256" key="1">
    <source>
        <dbReference type="ARBA" id="ARBA00010652"/>
    </source>
</evidence>
<evidence type="ECO:0000259" key="4">
    <source>
        <dbReference type="Pfam" id="PF12484"/>
    </source>
</evidence>
<sequence length="427" mass="41401">MTVTVDFGALPPEVNSARIYAGPGSAPMLAAASAWDGLAADLESAATAYQAVIGHLTSEEWLGPASSSMATAANPYTEWLSRTAMQAQQIANQARSAAAAYETAFAEHVPPAVIAANRAQLASLIATNVLGQNAAAIAATEAQYGEMWAQDAAAMYRYAGSSATAAQPALFTPPPQTTNPAGQGSQAAASTRAASTATGGAGHLLSRLTEALHQLASPLESSSSADPASSSIFAPDSNTSTAGLSGLLNTLDGATHDSAGTFLVDAGDTGFPASFLTGGLAVGDTGLVGPIGAAVVSGVSKSAGLTGAVGGGPVPGAAVTLASAAPPVPGGGLGGAAVSAGMSQARSVGALSVPPGWPAITPANAASPLTTPMPGAAAGADPQAALPGMPGMPGMPVAGPAARSAGFGFGMPRYGFRPTVMPKTIVG</sequence>
<dbReference type="FunFam" id="1.20.1260.20:FF:000001">
    <property type="entry name" value="PPE family protein PPE41"/>
    <property type="match status" value="1"/>
</dbReference>
<evidence type="ECO:0000256" key="2">
    <source>
        <dbReference type="SAM" id="MobiDB-lite"/>
    </source>
</evidence>
<dbReference type="PANTHER" id="PTHR46766:SF1">
    <property type="entry name" value="GLUTAMINE-RICH PROTEIN 2"/>
    <property type="match status" value="1"/>
</dbReference>
<dbReference type="InterPro" id="IPR038332">
    <property type="entry name" value="PPE_sf"/>
</dbReference>
<reference evidence="5 6" key="1">
    <citation type="journal article" date="2019" name="Emerg. Microbes Infect.">
        <title>Comprehensive subspecies identification of 175 nontuberculous mycobacteria species based on 7547 genomic profiles.</title>
        <authorList>
            <person name="Matsumoto Y."/>
            <person name="Kinjo T."/>
            <person name="Motooka D."/>
            <person name="Nabeya D."/>
            <person name="Jung N."/>
            <person name="Uechi K."/>
            <person name="Horii T."/>
            <person name="Iida T."/>
            <person name="Fujita J."/>
            <person name="Nakamura S."/>
        </authorList>
    </citation>
    <scope>NUCLEOTIDE SEQUENCE [LARGE SCALE GENOMIC DNA]</scope>
    <source>
        <strain evidence="5 6">JCM 17322</strain>
    </source>
</reference>
<feature type="domain" description="PPE" evidence="3">
    <location>
        <begin position="6"/>
        <end position="167"/>
    </location>
</feature>
<dbReference type="RefSeq" id="WP_281352740.1">
    <property type="nucleotide sequence ID" value="NZ_BLKW01000004.1"/>
</dbReference>
<evidence type="ECO:0000313" key="6">
    <source>
        <dbReference type="Proteomes" id="UP000465361"/>
    </source>
</evidence>
<dbReference type="PANTHER" id="PTHR46766">
    <property type="entry name" value="GLUTAMINE-RICH PROTEIN 2"/>
    <property type="match status" value="1"/>
</dbReference>
<protein>
    <submittedName>
        <fullName evidence="5">PPE family protein</fullName>
    </submittedName>
</protein>
<dbReference type="Gene3D" id="1.20.1260.20">
    <property type="entry name" value="PPE superfamily"/>
    <property type="match status" value="1"/>
</dbReference>
<feature type="domain" description="PPE family C-terminal" evidence="4">
    <location>
        <begin position="339"/>
        <end position="423"/>
    </location>
</feature>
<feature type="region of interest" description="Disordered" evidence="2">
    <location>
        <begin position="167"/>
        <end position="193"/>
    </location>
</feature>
<feature type="compositionally biased region" description="Low complexity" evidence="2">
    <location>
        <begin position="181"/>
        <end position="193"/>
    </location>
</feature>
<dbReference type="InterPro" id="IPR022171">
    <property type="entry name" value="PPE_C"/>
</dbReference>
<accession>A0A7I9XYA2</accession>
<dbReference type="Pfam" id="PF12484">
    <property type="entry name" value="PPE-SVP"/>
    <property type="match status" value="1"/>
</dbReference>